<name>A0A2N6P0E4_BEABA</name>
<evidence type="ECO:0000256" key="3">
    <source>
        <dbReference type="ARBA" id="ARBA00022448"/>
    </source>
</evidence>
<comment type="similarity">
    <text evidence="2">Belongs to the USE1 family.</text>
</comment>
<feature type="region of interest" description="Disordered" evidence="10">
    <location>
        <begin position="107"/>
        <end position="225"/>
    </location>
</feature>
<feature type="compositionally biased region" description="Acidic residues" evidence="10">
    <location>
        <begin position="107"/>
        <end position="122"/>
    </location>
</feature>
<comment type="subcellular location">
    <subcellularLocation>
        <location evidence="1">Endoplasmic reticulum membrane</location>
        <topology evidence="1">Single-pass type IV membrane protein</topology>
    </subcellularLocation>
</comment>
<feature type="compositionally biased region" description="Low complexity" evidence="10">
    <location>
        <begin position="213"/>
        <end position="225"/>
    </location>
</feature>
<dbReference type="GO" id="GO:0005789">
    <property type="term" value="C:endoplasmic reticulum membrane"/>
    <property type="evidence" value="ECO:0007669"/>
    <property type="project" value="UniProtKB-SubCell"/>
</dbReference>
<evidence type="ECO:0000256" key="2">
    <source>
        <dbReference type="ARBA" id="ARBA00007891"/>
    </source>
</evidence>
<comment type="caution">
    <text evidence="12">The sequence shown here is derived from an EMBL/GenBank/DDBJ whole genome shotgun (WGS) entry which is preliminary data.</text>
</comment>
<keyword evidence="4 11" id="KW-0812">Transmembrane</keyword>
<evidence type="ECO:0000256" key="5">
    <source>
        <dbReference type="ARBA" id="ARBA00022824"/>
    </source>
</evidence>
<reference evidence="12 13" key="1">
    <citation type="journal article" date="2016" name="Appl. Microbiol. Biotechnol.">
        <title>Characterization of T-DNA insertion mutants with decreased virulence in the entomopathogenic fungus Beauveria bassiana JEF-007.</title>
        <authorList>
            <person name="Kim S."/>
            <person name="Lee S.J."/>
            <person name="Nai Y.S."/>
            <person name="Yu J.S."/>
            <person name="Lee M.R."/>
            <person name="Yang Y.T."/>
            <person name="Kim J.S."/>
        </authorList>
    </citation>
    <scope>NUCLEOTIDE SEQUENCE [LARGE SCALE GENOMIC DNA]</scope>
    <source>
        <strain evidence="12 13">JEF-007</strain>
    </source>
</reference>
<keyword evidence="9 11" id="KW-0472">Membrane</keyword>
<keyword evidence="5" id="KW-0256">Endoplasmic reticulum</keyword>
<keyword evidence="8 11" id="KW-1133">Transmembrane helix</keyword>
<evidence type="ECO:0008006" key="14">
    <source>
        <dbReference type="Google" id="ProtNLM"/>
    </source>
</evidence>
<feature type="transmembrane region" description="Helical" evidence="11">
    <location>
        <begin position="323"/>
        <end position="347"/>
    </location>
</feature>
<dbReference type="OMA" id="YAWIFGL"/>
<proteinExistence type="inferred from homology"/>
<keyword evidence="3" id="KW-0813">Transport</keyword>
<keyword evidence="7" id="KW-0653">Protein transport</keyword>
<dbReference type="AlphaFoldDB" id="A0A2N6P0E4"/>
<evidence type="ECO:0000256" key="4">
    <source>
        <dbReference type="ARBA" id="ARBA00022692"/>
    </source>
</evidence>
<evidence type="ECO:0000313" key="13">
    <source>
        <dbReference type="Proteomes" id="UP000235728"/>
    </source>
</evidence>
<dbReference type="GO" id="GO:0015031">
    <property type="term" value="P:protein transport"/>
    <property type="evidence" value="ECO:0007669"/>
    <property type="project" value="UniProtKB-KW"/>
</dbReference>
<accession>A0A2N6P0E4</accession>
<protein>
    <recommendedName>
        <fullName evidence="14">Synaptobrevin</fullName>
    </recommendedName>
</protein>
<evidence type="ECO:0000313" key="12">
    <source>
        <dbReference type="EMBL" id="PMB73006.1"/>
    </source>
</evidence>
<evidence type="ECO:0000256" key="1">
    <source>
        <dbReference type="ARBA" id="ARBA00004163"/>
    </source>
</evidence>
<evidence type="ECO:0000256" key="11">
    <source>
        <dbReference type="SAM" id="Phobius"/>
    </source>
</evidence>
<dbReference type="EMBL" id="MRVG01000001">
    <property type="protein sequence ID" value="PMB73006.1"/>
    <property type="molecule type" value="Genomic_DNA"/>
</dbReference>
<organism evidence="12 13">
    <name type="scientific">Beauveria bassiana</name>
    <name type="common">White muscardine disease fungus</name>
    <name type="synonym">Tritirachium shiotae</name>
    <dbReference type="NCBI Taxonomy" id="176275"/>
    <lineage>
        <taxon>Eukaryota</taxon>
        <taxon>Fungi</taxon>
        <taxon>Dikarya</taxon>
        <taxon>Ascomycota</taxon>
        <taxon>Pezizomycotina</taxon>
        <taxon>Sordariomycetes</taxon>
        <taxon>Hypocreomycetidae</taxon>
        <taxon>Hypocreales</taxon>
        <taxon>Cordycipitaceae</taxon>
        <taxon>Beauveria</taxon>
    </lineage>
</organism>
<sequence>MARVSNSFASTSDSIGIEAGELAQILSRLQDSVLHPTPQREKQLRRSYIERQKLATNLRYLNARLSKLEHDAAATPFKSNTGPLLTKQRDALELLLDRLKDLQQVAADEDELDDDSSDEEDLLGGFIPTPSQSATSTAEDTDPQYTPPAIDTEPDSPILQERTMSPSSPPPAPTLATAAPTAPAPAPAPAPAAPAPAPTQTTQTLRGRHGAEKSAASAATSHSSARAALFANRRKTAAPPQTSTATAEAILDQQRAEQDALSDSILKLAGALKASSHRFSSTLEADKEAVSRAGEGMSKTEQSMEAARGRMGTLRKMTEGKGWWGRMILYAWIYGLMVGLVLLVFVFPKLRF</sequence>
<dbReference type="GO" id="GO:0006890">
    <property type="term" value="P:retrograde vesicle-mediated transport, Golgi to endoplasmic reticulum"/>
    <property type="evidence" value="ECO:0007669"/>
    <property type="project" value="TreeGrafter"/>
</dbReference>
<dbReference type="PANTHER" id="PTHR13050:SF7">
    <property type="entry name" value="VESICLE TRANSPORT PROTEIN USE1"/>
    <property type="match status" value="1"/>
</dbReference>
<dbReference type="Proteomes" id="UP000235728">
    <property type="component" value="Unassembled WGS sequence"/>
</dbReference>
<evidence type="ECO:0000256" key="10">
    <source>
        <dbReference type="SAM" id="MobiDB-lite"/>
    </source>
</evidence>
<evidence type="ECO:0000256" key="9">
    <source>
        <dbReference type="ARBA" id="ARBA00023136"/>
    </source>
</evidence>
<keyword evidence="6" id="KW-0931">ER-Golgi transport</keyword>
<dbReference type="GO" id="GO:0005484">
    <property type="term" value="F:SNAP receptor activity"/>
    <property type="evidence" value="ECO:0007669"/>
    <property type="project" value="TreeGrafter"/>
</dbReference>
<feature type="compositionally biased region" description="Polar residues" evidence="10">
    <location>
        <begin position="129"/>
        <end position="138"/>
    </location>
</feature>
<feature type="compositionally biased region" description="Pro residues" evidence="10">
    <location>
        <begin position="182"/>
        <end position="197"/>
    </location>
</feature>
<dbReference type="PANTHER" id="PTHR13050">
    <property type="entry name" value="USE1-LIKE PROTEIN"/>
    <property type="match status" value="1"/>
</dbReference>
<evidence type="ECO:0000256" key="7">
    <source>
        <dbReference type="ARBA" id="ARBA00022927"/>
    </source>
</evidence>
<evidence type="ECO:0000256" key="6">
    <source>
        <dbReference type="ARBA" id="ARBA00022892"/>
    </source>
</evidence>
<dbReference type="InterPro" id="IPR019150">
    <property type="entry name" value="Vesicle_transport_protein_Use1"/>
</dbReference>
<gene>
    <name evidence="12" type="ORF">BM221_000423</name>
</gene>
<evidence type="ECO:0000256" key="8">
    <source>
        <dbReference type="ARBA" id="ARBA00022989"/>
    </source>
</evidence>
<dbReference type="GO" id="GO:0031201">
    <property type="term" value="C:SNARE complex"/>
    <property type="evidence" value="ECO:0007669"/>
    <property type="project" value="TreeGrafter"/>
</dbReference>